<dbReference type="InterPro" id="IPR036259">
    <property type="entry name" value="MFS_trans_sf"/>
</dbReference>
<dbReference type="EMBL" id="JAEKNR010000040">
    <property type="protein sequence ID" value="MBJ7597159.1"/>
    <property type="molecule type" value="Genomic_DNA"/>
</dbReference>
<dbReference type="InterPro" id="IPR020846">
    <property type="entry name" value="MFS_dom"/>
</dbReference>
<evidence type="ECO:0000256" key="3">
    <source>
        <dbReference type="ARBA" id="ARBA00022989"/>
    </source>
</evidence>
<reference evidence="8" key="1">
    <citation type="submission" date="2020-10" db="EMBL/GenBank/DDBJ databases">
        <title>Ca. Dormibacterota MAGs.</title>
        <authorList>
            <person name="Montgomery K."/>
        </authorList>
    </citation>
    <scope>NUCLEOTIDE SEQUENCE [LARGE SCALE GENOMIC DNA]</scope>
    <source>
        <strain evidence="8">SC8812_S17_10</strain>
    </source>
</reference>
<evidence type="ECO:0000256" key="4">
    <source>
        <dbReference type="ARBA" id="ARBA00023136"/>
    </source>
</evidence>
<dbReference type="GO" id="GO:0022857">
    <property type="term" value="F:transmembrane transporter activity"/>
    <property type="evidence" value="ECO:0007669"/>
    <property type="project" value="InterPro"/>
</dbReference>
<comment type="caution">
    <text evidence="8">The sequence shown here is derived from an EMBL/GenBank/DDBJ whole genome shotgun (WGS) entry which is preliminary data.</text>
</comment>
<keyword evidence="2 6" id="KW-0812">Transmembrane</keyword>
<evidence type="ECO:0000256" key="6">
    <source>
        <dbReference type="SAM" id="Phobius"/>
    </source>
</evidence>
<dbReference type="SUPFAM" id="SSF103473">
    <property type="entry name" value="MFS general substrate transporter"/>
    <property type="match status" value="1"/>
</dbReference>
<dbReference type="AlphaFoldDB" id="A0A934JZQ8"/>
<gene>
    <name evidence="8" type="ORF">JF922_03610</name>
</gene>
<feature type="compositionally biased region" description="Polar residues" evidence="5">
    <location>
        <begin position="94"/>
        <end position="108"/>
    </location>
</feature>
<evidence type="ECO:0000256" key="2">
    <source>
        <dbReference type="ARBA" id="ARBA00022692"/>
    </source>
</evidence>
<name>A0A934JZQ8_9BACT</name>
<organism evidence="8 9">
    <name type="scientific">Candidatus Nephthysia bennettiae</name>
    <dbReference type="NCBI Taxonomy" id="3127016"/>
    <lineage>
        <taxon>Bacteria</taxon>
        <taxon>Bacillati</taxon>
        <taxon>Candidatus Dormiibacterota</taxon>
        <taxon>Candidatus Dormibacteria</taxon>
        <taxon>Candidatus Dormibacterales</taxon>
        <taxon>Candidatus Dormibacteraceae</taxon>
        <taxon>Candidatus Nephthysia</taxon>
    </lineage>
</organism>
<protein>
    <recommendedName>
        <fullName evidence="7">Major facilitator superfamily (MFS) profile domain-containing protein</fullName>
    </recommendedName>
</protein>
<evidence type="ECO:0000259" key="7">
    <source>
        <dbReference type="PROSITE" id="PS50850"/>
    </source>
</evidence>
<keyword evidence="4 6" id="KW-0472">Membrane</keyword>
<evidence type="ECO:0000313" key="8">
    <source>
        <dbReference type="EMBL" id="MBJ7597159.1"/>
    </source>
</evidence>
<evidence type="ECO:0000256" key="5">
    <source>
        <dbReference type="SAM" id="MobiDB-lite"/>
    </source>
</evidence>
<keyword evidence="3 6" id="KW-1133">Transmembrane helix</keyword>
<dbReference type="GO" id="GO:0005886">
    <property type="term" value="C:plasma membrane"/>
    <property type="evidence" value="ECO:0007669"/>
    <property type="project" value="UniProtKB-SubCell"/>
</dbReference>
<evidence type="ECO:0000256" key="1">
    <source>
        <dbReference type="ARBA" id="ARBA00004651"/>
    </source>
</evidence>
<feature type="transmembrane region" description="Helical" evidence="6">
    <location>
        <begin position="12"/>
        <end position="31"/>
    </location>
</feature>
<keyword evidence="9" id="KW-1185">Reference proteome</keyword>
<dbReference type="Gene3D" id="1.20.1250.20">
    <property type="entry name" value="MFS general substrate transporter like domains"/>
    <property type="match status" value="1"/>
</dbReference>
<feature type="transmembrane region" description="Helical" evidence="6">
    <location>
        <begin position="37"/>
        <end position="57"/>
    </location>
</feature>
<proteinExistence type="predicted"/>
<accession>A0A934JZQ8</accession>
<feature type="domain" description="Major facilitator superfamily (MFS) profile" evidence="7">
    <location>
        <begin position="1"/>
        <end position="60"/>
    </location>
</feature>
<feature type="region of interest" description="Disordered" evidence="5">
    <location>
        <begin position="94"/>
        <end position="126"/>
    </location>
</feature>
<dbReference type="Proteomes" id="UP000612893">
    <property type="component" value="Unassembled WGS sequence"/>
</dbReference>
<comment type="subcellular location">
    <subcellularLocation>
        <location evidence="1">Cell membrane</location>
        <topology evidence="1">Multi-pass membrane protein</topology>
    </subcellularLocation>
</comment>
<dbReference type="PROSITE" id="PS50850">
    <property type="entry name" value="MFS"/>
    <property type="match status" value="1"/>
</dbReference>
<sequence length="126" mass="13116">MRSCATSAGSSMNWAASFIAPLAVGALLGAFQGIASIFGTFGIVAIAGLLIMVLLGIETRQRVLEGLSVLSSRSRFATLWKQEQFVLGKGLPWSISTGTRPSVPTGSEASGLPPRAGRSTLSTSRF</sequence>
<evidence type="ECO:0000313" key="9">
    <source>
        <dbReference type="Proteomes" id="UP000612893"/>
    </source>
</evidence>